<dbReference type="Gene3D" id="2.130.10.130">
    <property type="entry name" value="Integrin alpha, N-terminal"/>
    <property type="match status" value="5"/>
</dbReference>
<dbReference type="OrthoDB" id="974255at2"/>
<dbReference type="PROSITE" id="PS51257">
    <property type="entry name" value="PROKAR_LIPOPROTEIN"/>
    <property type="match status" value="1"/>
</dbReference>
<accession>A0A5B8UWL6</accession>
<keyword evidence="1 2" id="KW-0732">Signal</keyword>
<dbReference type="Pfam" id="PF07593">
    <property type="entry name" value="UnbV_ASPIC"/>
    <property type="match status" value="1"/>
</dbReference>
<dbReference type="SUPFAM" id="SSF69318">
    <property type="entry name" value="Integrin alpha N-terminal domain"/>
    <property type="match status" value="3"/>
</dbReference>
<dbReference type="InterPro" id="IPR027039">
    <property type="entry name" value="Crtac1"/>
</dbReference>
<dbReference type="Pfam" id="PF13517">
    <property type="entry name" value="FG-GAP_3"/>
    <property type="match status" value="4"/>
</dbReference>
<evidence type="ECO:0000256" key="1">
    <source>
        <dbReference type="ARBA" id="ARBA00022729"/>
    </source>
</evidence>
<evidence type="ECO:0000259" key="3">
    <source>
        <dbReference type="Pfam" id="PF07593"/>
    </source>
</evidence>
<evidence type="ECO:0000313" key="5">
    <source>
        <dbReference type="Proteomes" id="UP000321479"/>
    </source>
</evidence>
<evidence type="ECO:0000313" key="4">
    <source>
        <dbReference type="EMBL" id="QEC63319.1"/>
    </source>
</evidence>
<dbReference type="KEGG" id="mgin:FRZ54_12275"/>
<dbReference type="PANTHER" id="PTHR16026">
    <property type="entry name" value="CARTILAGE ACIDIC PROTEIN 1"/>
    <property type="match status" value="1"/>
</dbReference>
<feature type="domain" description="ASPIC/UnbV" evidence="3">
    <location>
        <begin position="532"/>
        <end position="598"/>
    </location>
</feature>
<organism evidence="4 5">
    <name type="scientific">Mucilaginibacter ginsenosidivorans</name>
    <dbReference type="NCBI Taxonomy" id="398053"/>
    <lineage>
        <taxon>Bacteria</taxon>
        <taxon>Pseudomonadati</taxon>
        <taxon>Bacteroidota</taxon>
        <taxon>Sphingobacteriia</taxon>
        <taxon>Sphingobacteriales</taxon>
        <taxon>Sphingobacteriaceae</taxon>
        <taxon>Mucilaginibacter</taxon>
    </lineage>
</organism>
<keyword evidence="5" id="KW-1185">Reference proteome</keyword>
<name>A0A5B8UWL6_9SPHI</name>
<dbReference type="EMBL" id="CP042436">
    <property type="protein sequence ID" value="QEC63319.1"/>
    <property type="molecule type" value="Genomic_DNA"/>
</dbReference>
<gene>
    <name evidence="4" type="ORF">FRZ54_12275</name>
</gene>
<dbReference type="PANTHER" id="PTHR16026:SF0">
    <property type="entry name" value="CARTILAGE ACIDIC PROTEIN 1"/>
    <property type="match status" value="1"/>
</dbReference>
<dbReference type="Proteomes" id="UP000321479">
    <property type="component" value="Chromosome"/>
</dbReference>
<sequence length="1118" mass="123709">MKSLLKLFLILYCLSLFACTRKPGTVFTEVKPSYSNINFRNDIEETKEQNILTYEYLYNGGGVAVGDLNNDGLPDVFFTGNMSPNKLYLNKGNFKFEDITDRAGVKGRDRWKTGVVMADVNGDGLMDIYVCYSGVGSDAARANELYINNGSKNGIPTFTESAKTYGLDAAGTFSTSAVFFDMDNDGDLDMFLVDHANEFFNPFFNTEKLRKTRNAKFGNRLYRNDNGHFTDISEQAHIDGSGLNFSLSASVSDINGDGWPDIYVTNDYDERDFLYLNNHDGTFREVLTKATRHISEFAMGSDIADFNNDNRPDVVELDMLPEDNHRQKLLRGADNYDKFQLLVEHGFHKQLMRNSLQLNNGNNADGTPVLSEIGQMAGVSNTDWSWAPLFADLDNDGWKDLFVTNGILKDMTNLDFVKYSSGYSPQYIKEKQDKSEIWELVKKMPTTMLTNYLFKNSGNLTFANVTADWGLTKLGVSNGAVYADLDGDGDLDLVINQLDGVATVYRNNTSEQSKKPAFLRLQLKGANKNTSGIGAKVYVTTTHNNQFQEQYFNRGFQSSVDPVLHFGLGKDSIVQSLKVVWPTGEVSELKNIKADRLIVVEQKNATPGKSAPATDNENTKPLFKDVTATSGINFTDKASSYVDFKISPLLPYQVSKMGPCIAKADVNGDGLEDLFIGAGVGQSSQLYLQTRDGHFVLAPSQPWNNNTLPFNADALFFDADGDGDMDLYLVSGGAEYPSGNENYQDRIFENDGKGNFKQVLNALPKEFISASCARAADIDHDGKPDLFIGGRYKPGMFPMAPSSYILKNISRKGNIQFEVDNSQKDATLRNPGMVTDAVWVDLNKDGWMDLVIAGQFMPVTVFENQKGSLVNQTKEYGLSGTNGWWSRIVATDLDGDGNVDLVVGNLGLNTQLKASATEPVTITCSDFNNDGLMLPVLCYYIQGKSYPYYTRDELMDQMPWLQKKFARYADFADAQLTDLFPPEKLAAATTVKINMLESVALKNSGNHHFTIKKLPSSAQTSMVNGIVPGDIDPNGKKDIIVAGNFYPFRVQFGPLDAGIGTILRTDGKGGFSSAGYYETGLNIGGDVRNLVRVNNAKEGYWLIAAKSNDAIQVWERDH</sequence>
<feature type="signal peptide" evidence="2">
    <location>
        <begin position="1"/>
        <end position="18"/>
    </location>
</feature>
<protein>
    <recommendedName>
        <fullName evidence="3">ASPIC/UnbV domain-containing protein</fullName>
    </recommendedName>
</protein>
<evidence type="ECO:0000256" key="2">
    <source>
        <dbReference type="SAM" id="SignalP"/>
    </source>
</evidence>
<dbReference type="InterPro" id="IPR028994">
    <property type="entry name" value="Integrin_alpha_N"/>
</dbReference>
<dbReference type="InterPro" id="IPR013517">
    <property type="entry name" value="FG-GAP"/>
</dbReference>
<proteinExistence type="predicted"/>
<dbReference type="AlphaFoldDB" id="A0A5B8UWL6"/>
<feature type="chain" id="PRO_5022766267" description="ASPIC/UnbV domain-containing protein" evidence="2">
    <location>
        <begin position="19"/>
        <end position="1118"/>
    </location>
</feature>
<dbReference type="RefSeq" id="WP_147031895.1">
    <property type="nucleotide sequence ID" value="NZ_CP042436.1"/>
</dbReference>
<dbReference type="InterPro" id="IPR011519">
    <property type="entry name" value="UnbV_ASPIC"/>
</dbReference>
<reference evidence="4 5" key="1">
    <citation type="journal article" date="2017" name="Curr. Microbiol.">
        <title>Mucilaginibacter ginsenosidivorans sp. nov., Isolated from Soil of Ginseng Field.</title>
        <authorList>
            <person name="Kim M.M."/>
            <person name="Siddiqi M.Z."/>
            <person name="Im W.T."/>
        </authorList>
    </citation>
    <scope>NUCLEOTIDE SEQUENCE [LARGE SCALE GENOMIC DNA]</scope>
    <source>
        <strain evidence="4 5">Gsoil 3017</strain>
    </source>
</reference>